<dbReference type="Proteomes" id="UP000677228">
    <property type="component" value="Unassembled WGS sequence"/>
</dbReference>
<accession>A0A815BEX4</accession>
<evidence type="ECO:0000256" key="1">
    <source>
        <dbReference type="ARBA" id="ARBA00004202"/>
    </source>
</evidence>
<comment type="function">
    <text evidence="6">May act as a scaffolding protein within caveolar membranes. Interacts directly with G-protein alpha subunits and can functionally regulate their activity.</text>
</comment>
<keyword evidence="7" id="KW-1133">Transmembrane helix</keyword>
<keyword evidence="5 6" id="KW-0472">Membrane</keyword>
<dbReference type="GO" id="GO:0005901">
    <property type="term" value="C:caveola"/>
    <property type="evidence" value="ECO:0007669"/>
    <property type="project" value="UniProtKB-SubCell"/>
</dbReference>
<dbReference type="Proteomes" id="UP000682733">
    <property type="component" value="Unassembled WGS sequence"/>
</dbReference>
<dbReference type="PANTHER" id="PTHR10844">
    <property type="entry name" value="CAVEOLIN"/>
    <property type="match status" value="1"/>
</dbReference>
<dbReference type="EMBL" id="CAJNOQ010011154">
    <property type="protein sequence ID" value="CAF1269711.1"/>
    <property type="molecule type" value="Genomic_DNA"/>
</dbReference>
<dbReference type="EMBL" id="CAJOBA010034106">
    <property type="protein sequence ID" value="CAF3978093.1"/>
    <property type="molecule type" value="Genomic_DNA"/>
</dbReference>
<evidence type="ECO:0000313" key="8">
    <source>
        <dbReference type="EMBL" id="CAF1166540.1"/>
    </source>
</evidence>
<evidence type="ECO:0000256" key="4">
    <source>
        <dbReference type="ARBA" id="ARBA00023034"/>
    </source>
</evidence>
<feature type="transmembrane region" description="Helical" evidence="7">
    <location>
        <begin position="66"/>
        <end position="95"/>
    </location>
</feature>
<evidence type="ECO:0000256" key="2">
    <source>
        <dbReference type="ARBA" id="ARBA00010988"/>
    </source>
</evidence>
<protein>
    <recommendedName>
        <fullName evidence="6">Caveolin</fullName>
    </recommendedName>
</protein>
<dbReference type="EMBL" id="CAJOBC010022782">
    <property type="protein sequence ID" value="CAF4056459.1"/>
    <property type="molecule type" value="Genomic_DNA"/>
</dbReference>
<dbReference type="Proteomes" id="UP000663829">
    <property type="component" value="Unassembled WGS sequence"/>
</dbReference>
<name>A0A815BEX4_9BILA</name>
<sequence length="151" mass="17656">MSAEYLIKAPPQMDTNQRDPHGINKHLQLDWQNVFCEPDPSSHNFSVLWSVSYFTYYYTKLCMYRLLVTLIGIPLVFAWALIFAVYTFFMIYWVAPSRRLFQSLILETGIYINDICSAFIGPVFRAIGQQFSDIRVKLSNEQIQIARQIQV</sequence>
<evidence type="ECO:0000256" key="5">
    <source>
        <dbReference type="ARBA" id="ARBA00023136"/>
    </source>
</evidence>
<evidence type="ECO:0000313" key="12">
    <source>
        <dbReference type="Proteomes" id="UP000663829"/>
    </source>
</evidence>
<dbReference type="EMBL" id="CAJNOK010012582">
    <property type="protein sequence ID" value="CAF1166540.1"/>
    <property type="molecule type" value="Genomic_DNA"/>
</dbReference>
<proteinExistence type="inferred from homology"/>
<dbReference type="GO" id="GO:0070836">
    <property type="term" value="P:caveola assembly"/>
    <property type="evidence" value="ECO:0007669"/>
    <property type="project" value="InterPro"/>
</dbReference>
<evidence type="ECO:0000256" key="6">
    <source>
        <dbReference type="RuleBase" id="RU000680"/>
    </source>
</evidence>
<reference evidence="9" key="1">
    <citation type="submission" date="2021-02" db="EMBL/GenBank/DDBJ databases">
        <authorList>
            <person name="Nowell W R."/>
        </authorList>
    </citation>
    <scope>NUCLEOTIDE SEQUENCE</scope>
</reference>
<evidence type="ECO:0000313" key="9">
    <source>
        <dbReference type="EMBL" id="CAF1269711.1"/>
    </source>
</evidence>
<dbReference type="GO" id="GO:0060090">
    <property type="term" value="F:molecular adaptor activity"/>
    <property type="evidence" value="ECO:0007669"/>
    <property type="project" value="TreeGrafter"/>
</dbReference>
<keyword evidence="3 6" id="KW-1003">Cell membrane</keyword>
<keyword evidence="7" id="KW-0812">Transmembrane</keyword>
<evidence type="ECO:0000313" key="11">
    <source>
        <dbReference type="EMBL" id="CAF4056459.1"/>
    </source>
</evidence>
<dbReference type="Pfam" id="PF01146">
    <property type="entry name" value="Caveolin"/>
    <property type="match status" value="1"/>
</dbReference>
<dbReference type="OrthoDB" id="5917823at2759"/>
<dbReference type="PANTHER" id="PTHR10844:SF19">
    <property type="entry name" value="CAVEOLIN-2"/>
    <property type="match status" value="1"/>
</dbReference>
<keyword evidence="4 6" id="KW-0333">Golgi apparatus</keyword>
<dbReference type="Proteomes" id="UP000681722">
    <property type="component" value="Unassembled WGS sequence"/>
</dbReference>
<dbReference type="GO" id="GO:0000139">
    <property type="term" value="C:Golgi membrane"/>
    <property type="evidence" value="ECO:0007669"/>
    <property type="project" value="UniProtKB-SubCell"/>
</dbReference>
<comment type="caution">
    <text evidence="9">The sequence shown here is derived from an EMBL/GenBank/DDBJ whole genome shotgun (WGS) entry which is preliminary data.</text>
</comment>
<evidence type="ECO:0000256" key="7">
    <source>
        <dbReference type="SAM" id="Phobius"/>
    </source>
</evidence>
<comment type="subcellular location">
    <subcellularLocation>
        <location evidence="1 6">Cell membrane</location>
        <topology evidence="1 6">Peripheral membrane protein</topology>
    </subcellularLocation>
    <subcellularLocation>
        <location evidence="6">Golgi apparatus membrane</location>
        <topology evidence="6">Peripheral membrane protein</topology>
    </subcellularLocation>
    <subcellularLocation>
        <location evidence="6">Membrane</location>
        <location evidence="6">Caveola</location>
        <topology evidence="6">Peripheral membrane protein</topology>
    </subcellularLocation>
</comment>
<dbReference type="InterPro" id="IPR001612">
    <property type="entry name" value="Caveolin"/>
</dbReference>
<comment type="similarity">
    <text evidence="2 6">Belongs to the caveolin family.</text>
</comment>
<evidence type="ECO:0000313" key="10">
    <source>
        <dbReference type="EMBL" id="CAF3978093.1"/>
    </source>
</evidence>
<evidence type="ECO:0000256" key="3">
    <source>
        <dbReference type="ARBA" id="ARBA00022475"/>
    </source>
</evidence>
<gene>
    <name evidence="9" type="ORF">GPM918_LOCUS27019</name>
    <name evidence="8" type="ORF">OVA965_LOCUS22356</name>
    <name evidence="11" type="ORF">SRO942_LOCUS27275</name>
    <name evidence="10" type="ORF">TMI583_LOCUS23070</name>
</gene>
<dbReference type="AlphaFoldDB" id="A0A815BEX4"/>
<organism evidence="9 12">
    <name type="scientific">Didymodactylos carnosus</name>
    <dbReference type="NCBI Taxonomy" id="1234261"/>
    <lineage>
        <taxon>Eukaryota</taxon>
        <taxon>Metazoa</taxon>
        <taxon>Spiralia</taxon>
        <taxon>Gnathifera</taxon>
        <taxon>Rotifera</taxon>
        <taxon>Eurotatoria</taxon>
        <taxon>Bdelloidea</taxon>
        <taxon>Philodinida</taxon>
        <taxon>Philodinidae</taxon>
        <taxon>Didymodactylos</taxon>
    </lineage>
</organism>
<keyword evidence="12" id="KW-1185">Reference proteome</keyword>